<gene>
    <name evidence="2" type="ORF">Fmac_019116</name>
</gene>
<feature type="compositionally biased region" description="Polar residues" evidence="1">
    <location>
        <begin position="16"/>
        <end position="42"/>
    </location>
</feature>
<evidence type="ECO:0000313" key="2">
    <source>
        <dbReference type="EMBL" id="KAL2331535.1"/>
    </source>
</evidence>
<organism evidence="2 3">
    <name type="scientific">Flemingia macrophylla</name>
    <dbReference type="NCBI Taxonomy" id="520843"/>
    <lineage>
        <taxon>Eukaryota</taxon>
        <taxon>Viridiplantae</taxon>
        <taxon>Streptophyta</taxon>
        <taxon>Embryophyta</taxon>
        <taxon>Tracheophyta</taxon>
        <taxon>Spermatophyta</taxon>
        <taxon>Magnoliopsida</taxon>
        <taxon>eudicotyledons</taxon>
        <taxon>Gunneridae</taxon>
        <taxon>Pentapetalae</taxon>
        <taxon>rosids</taxon>
        <taxon>fabids</taxon>
        <taxon>Fabales</taxon>
        <taxon>Fabaceae</taxon>
        <taxon>Papilionoideae</taxon>
        <taxon>50 kb inversion clade</taxon>
        <taxon>NPAAA clade</taxon>
        <taxon>indigoferoid/millettioid clade</taxon>
        <taxon>Phaseoleae</taxon>
        <taxon>Flemingia</taxon>
    </lineage>
</organism>
<comment type="caution">
    <text evidence="2">The sequence shown here is derived from an EMBL/GenBank/DDBJ whole genome shotgun (WGS) entry which is preliminary data.</text>
</comment>
<evidence type="ECO:0000313" key="3">
    <source>
        <dbReference type="Proteomes" id="UP001603857"/>
    </source>
</evidence>
<protein>
    <submittedName>
        <fullName evidence="2">Uncharacterized protein</fullName>
    </submittedName>
</protein>
<dbReference type="AlphaFoldDB" id="A0ABD1M8V5"/>
<feature type="region of interest" description="Disordered" evidence="1">
    <location>
        <begin position="101"/>
        <end position="130"/>
    </location>
</feature>
<feature type="region of interest" description="Disordered" evidence="1">
    <location>
        <begin position="178"/>
        <end position="231"/>
    </location>
</feature>
<feature type="compositionally biased region" description="Low complexity" evidence="1">
    <location>
        <begin position="180"/>
        <end position="231"/>
    </location>
</feature>
<proteinExistence type="predicted"/>
<keyword evidence="3" id="KW-1185">Reference proteome</keyword>
<name>A0ABD1M8V5_9FABA</name>
<evidence type="ECO:0000256" key="1">
    <source>
        <dbReference type="SAM" id="MobiDB-lite"/>
    </source>
</evidence>
<feature type="region of interest" description="Disordered" evidence="1">
    <location>
        <begin position="16"/>
        <end position="47"/>
    </location>
</feature>
<accession>A0ABD1M8V5</accession>
<dbReference type="Proteomes" id="UP001603857">
    <property type="component" value="Unassembled WGS sequence"/>
</dbReference>
<feature type="compositionally biased region" description="Polar residues" evidence="1">
    <location>
        <begin position="107"/>
        <end position="127"/>
    </location>
</feature>
<reference evidence="2 3" key="1">
    <citation type="submission" date="2024-08" db="EMBL/GenBank/DDBJ databases">
        <title>Insights into the chromosomal genome structure of Flemingia macrophylla.</title>
        <authorList>
            <person name="Ding Y."/>
            <person name="Zhao Y."/>
            <person name="Bi W."/>
            <person name="Wu M."/>
            <person name="Zhao G."/>
            <person name="Gong Y."/>
            <person name="Li W."/>
            <person name="Zhang P."/>
        </authorList>
    </citation>
    <scope>NUCLEOTIDE SEQUENCE [LARGE SCALE GENOMIC DNA]</scope>
    <source>
        <strain evidence="2">DYQJB</strain>
        <tissue evidence="2">Leaf</tissue>
    </source>
</reference>
<sequence>MVDDTLNINSSVRQDFTQNSNKHSDPTVPQCQSQQDSCQGLENRTKAKAKPRIIEPKIWAHPPSGPLVATILNWFVSKADFQHVKNVDWLGHPNLARRCSLDDNPSHAPSSSHHLGPTQQEVPSNITVIPPAPSAAPVSLSFLSGLQRYNQRISTGTVTHLFVSGYFSDVFHDPSAPSLGGPTVTSPRSTTTSPGPSPIATLPSTSPSTLPSETTTPPSLPGSSPFSSLSE</sequence>
<dbReference type="EMBL" id="JBGMDY010000006">
    <property type="protein sequence ID" value="KAL2331535.1"/>
    <property type="molecule type" value="Genomic_DNA"/>
</dbReference>